<feature type="transmembrane region" description="Helical" evidence="5">
    <location>
        <begin position="74"/>
        <end position="93"/>
    </location>
</feature>
<comment type="subcellular location">
    <subcellularLocation>
        <location evidence="1">Membrane</location>
        <topology evidence="1">Multi-pass membrane protein</topology>
    </subcellularLocation>
</comment>
<dbReference type="InterPro" id="IPR020846">
    <property type="entry name" value="MFS_dom"/>
</dbReference>
<dbReference type="Proteomes" id="UP001528823">
    <property type="component" value="Unassembled WGS sequence"/>
</dbReference>
<dbReference type="PROSITE" id="PS00216">
    <property type="entry name" value="SUGAR_TRANSPORT_1"/>
    <property type="match status" value="1"/>
</dbReference>
<feature type="transmembrane region" description="Helical" evidence="5">
    <location>
        <begin position="385"/>
        <end position="404"/>
    </location>
</feature>
<feature type="domain" description="Major facilitator superfamily (MFS) profile" evidence="6">
    <location>
        <begin position="1"/>
        <end position="411"/>
    </location>
</feature>
<feature type="transmembrane region" description="Helical" evidence="5">
    <location>
        <begin position="264"/>
        <end position="289"/>
    </location>
</feature>
<dbReference type="InterPro" id="IPR036259">
    <property type="entry name" value="MFS_trans_sf"/>
</dbReference>
<keyword evidence="8" id="KW-1185">Reference proteome</keyword>
<feature type="transmembrane region" description="Helical" evidence="5">
    <location>
        <begin position="301"/>
        <end position="320"/>
    </location>
</feature>
<dbReference type="PANTHER" id="PTHR23530:SF1">
    <property type="entry name" value="PERMEASE, MAJOR FACILITATOR SUPERFAMILY-RELATED"/>
    <property type="match status" value="1"/>
</dbReference>
<feature type="transmembrane region" description="Helical" evidence="5">
    <location>
        <begin position="99"/>
        <end position="120"/>
    </location>
</feature>
<feature type="transmembrane region" description="Helical" evidence="5">
    <location>
        <begin position="326"/>
        <end position="345"/>
    </location>
</feature>
<protein>
    <submittedName>
        <fullName evidence="7">MFS transporter</fullName>
    </submittedName>
</protein>
<evidence type="ECO:0000256" key="4">
    <source>
        <dbReference type="ARBA" id="ARBA00023136"/>
    </source>
</evidence>
<feature type="transmembrane region" description="Helical" evidence="5">
    <location>
        <begin position="230"/>
        <end position="249"/>
    </location>
</feature>
<feature type="transmembrane region" description="Helical" evidence="5">
    <location>
        <begin position="12"/>
        <end position="35"/>
    </location>
</feature>
<dbReference type="Pfam" id="PF07690">
    <property type="entry name" value="MFS_1"/>
    <property type="match status" value="1"/>
</dbReference>
<evidence type="ECO:0000313" key="8">
    <source>
        <dbReference type="Proteomes" id="UP001528823"/>
    </source>
</evidence>
<proteinExistence type="predicted"/>
<dbReference type="EMBL" id="JAPMOU010000047">
    <property type="protein sequence ID" value="MDE1464962.1"/>
    <property type="molecule type" value="Genomic_DNA"/>
</dbReference>
<keyword evidence="4 5" id="KW-0472">Membrane</keyword>
<evidence type="ECO:0000256" key="2">
    <source>
        <dbReference type="ARBA" id="ARBA00022692"/>
    </source>
</evidence>
<gene>
    <name evidence="7" type="ORF">ORQ98_23645</name>
</gene>
<evidence type="ECO:0000313" key="7">
    <source>
        <dbReference type="EMBL" id="MDE1464962.1"/>
    </source>
</evidence>
<dbReference type="PANTHER" id="PTHR23530">
    <property type="entry name" value="TRANSPORT PROTEIN-RELATED"/>
    <property type="match status" value="1"/>
</dbReference>
<feature type="transmembrane region" description="Helical" evidence="5">
    <location>
        <begin position="47"/>
        <end position="67"/>
    </location>
</feature>
<dbReference type="SUPFAM" id="SSF103473">
    <property type="entry name" value="MFS general substrate transporter"/>
    <property type="match status" value="1"/>
</dbReference>
<name>A0ABT5UEZ9_9GAMM</name>
<evidence type="ECO:0000256" key="5">
    <source>
        <dbReference type="SAM" id="Phobius"/>
    </source>
</evidence>
<keyword evidence="2 5" id="KW-0812">Transmembrane</keyword>
<dbReference type="InterPro" id="IPR011701">
    <property type="entry name" value="MFS"/>
</dbReference>
<keyword evidence="3 5" id="KW-1133">Transmembrane helix</keyword>
<evidence type="ECO:0000259" key="6">
    <source>
        <dbReference type="PROSITE" id="PS50850"/>
    </source>
</evidence>
<feature type="transmembrane region" description="Helical" evidence="5">
    <location>
        <begin position="357"/>
        <end position="379"/>
    </location>
</feature>
<dbReference type="InterPro" id="IPR053160">
    <property type="entry name" value="MFS_DHA3_Transporter"/>
</dbReference>
<reference evidence="7 8" key="1">
    <citation type="submission" date="2022-11" db="EMBL/GenBank/DDBJ databases">
        <title>Spartinivicinus poritis sp. nov., isolated from scleractinian coral Porites lutea.</title>
        <authorList>
            <person name="Zhang G."/>
            <person name="Cai L."/>
            <person name="Wei Q."/>
        </authorList>
    </citation>
    <scope>NUCLEOTIDE SEQUENCE [LARGE SCALE GENOMIC DNA]</scope>
    <source>
        <strain evidence="7 8">A2-2</strain>
    </source>
</reference>
<sequence>MKQYTKKNITTIYCAHQLLHWAAFGLILPVIVLLFQTRELGLSEIGIIMAVWIGSTAIFELPLGGVADQYGRKLVYQLSLVINSIGIGVVLIANGFPLILLGVALLGLARAMYSGTLDAWFYDAFTKAEGDMDFHQSTSYVVFAVTAGLAIGSLSGGVLPEWEWLQSTLNFQSEYDVILLVNIIFNGLLLVFTFLFIEETVKEVQAVKETVANRSLGALKFCLSHDVIKWLSFATIFYGITLSTIEAFWQPQLKSVLSVDQDSIWIFGVVSSGYFIVAGVSALVAPLLLKILKQSHRFLLFGSRFLAALVLLMLAFASSLTSFASFYLLFFFLFTLGVSSARVIISTNTDNNHRSAALSVYSLLLTGGSVLSSTVFGFIAEQYSITLVWIVCAVLLIMSSFWFIRMKPSPE</sequence>
<dbReference type="Gene3D" id="1.20.1250.20">
    <property type="entry name" value="MFS general substrate transporter like domains"/>
    <property type="match status" value="1"/>
</dbReference>
<dbReference type="InterPro" id="IPR005829">
    <property type="entry name" value="Sugar_transporter_CS"/>
</dbReference>
<evidence type="ECO:0000256" key="1">
    <source>
        <dbReference type="ARBA" id="ARBA00004141"/>
    </source>
</evidence>
<feature type="transmembrane region" description="Helical" evidence="5">
    <location>
        <begin position="140"/>
        <end position="159"/>
    </location>
</feature>
<accession>A0ABT5UEZ9</accession>
<dbReference type="RefSeq" id="WP_274691272.1">
    <property type="nucleotide sequence ID" value="NZ_JAPMOU010000047.1"/>
</dbReference>
<dbReference type="PROSITE" id="PS50850">
    <property type="entry name" value="MFS"/>
    <property type="match status" value="1"/>
</dbReference>
<comment type="caution">
    <text evidence="7">The sequence shown here is derived from an EMBL/GenBank/DDBJ whole genome shotgun (WGS) entry which is preliminary data.</text>
</comment>
<organism evidence="7 8">
    <name type="scientific">Spartinivicinus poritis</name>
    <dbReference type="NCBI Taxonomy" id="2994640"/>
    <lineage>
        <taxon>Bacteria</taxon>
        <taxon>Pseudomonadati</taxon>
        <taxon>Pseudomonadota</taxon>
        <taxon>Gammaproteobacteria</taxon>
        <taxon>Oceanospirillales</taxon>
        <taxon>Zooshikellaceae</taxon>
        <taxon>Spartinivicinus</taxon>
    </lineage>
</organism>
<evidence type="ECO:0000256" key="3">
    <source>
        <dbReference type="ARBA" id="ARBA00022989"/>
    </source>
</evidence>
<dbReference type="CDD" id="cd06174">
    <property type="entry name" value="MFS"/>
    <property type="match status" value="1"/>
</dbReference>
<feature type="transmembrane region" description="Helical" evidence="5">
    <location>
        <begin position="179"/>
        <end position="197"/>
    </location>
</feature>